<evidence type="ECO:0000256" key="1">
    <source>
        <dbReference type="SAM" id="Phobius"/>
    </source>
</evidence>
<dbReference type="OrthoDB" id="7477040at2759"/>
<keyword evidence="2" id="KW-1185">Reference proteome</keyword>
<proteinExistence type="predicted"/>
<dbReference type="RefSeq" id="XP_023944059.2">
    <property type="nucleotide sequence ID" value="XM_024088291.2"/>
</dbReference>
<organism evidence="2 3">
    <name type="scientific">Bicyclus anynana</name>
    <name type="common">Squinting bush brown butterfly</name>
    <dbReference type="NCBI Taxonomy" id="110368"/>
    <lineage>
        <taxon>Eukaryota</taxon>
        <taxon>Metazoa</taxon>
        <taxon>Ecdysozoa</taxon>
        <taxon>Arthropoda</taxon>
        <taxon>Hexapoda</taxon>
        <taxon>Insecta</taxon>
        <taxon>Pterygota</taxon>
        <taxon>Neoptera</taxon>
        <taxon>Endopterygota</taxon>
        <taxon>Lepidoptera</taxon>
        <taxon>Glossata</taxon>
        <taxon>Ditrysia</taxon>
        <taxon>Papilionoidea</taxon>
        <taxon>Nymphalidae</taxon>
        <taxon>Satyrinae</taxon>
        <taxon>Satyrini</taxon>
        <taxon>Mycalesina</taxon>
        <taxon>Bicyclus</taxon>
    </lineage>
</organism>
<name>A0A6J1NAX2_BICAN</name>
<keyword evidence="1" id="KW-0812">Transmembrane</keyword>
<evidence type="ECO:0000313" key="3">
    <source>
        <dbReference type="RefSeq" id="XP_023944059.2"/>
    </source>
</evidence>
<protein>
    <submittedName>
        <fullName evidence="3">Uncharacterized protein LOC112050130</fullName>
    </submittedName>
</protein>
<dbReference type="AlphaFoldDB" id="A0A6J1NAX2"/>
<keyword evidence="1" id="KW-0472">Membrane</keyword>
<reference evidence="3" key="2">
    <citation type="submission" date="2025-08" db="UniProtKB">
        <authorList>
            <consortium name="RefSeq"/>
        </authorList>
    </citation>
    <scope>IDENTIFICATION</scope>
</reference>
<dbReference type="Proteomes" id="UP001652582">
    <property type="component" value="Chromosome 1"/>
</dbReference>
<evidence type="ECO:0000313" key="2">
    <source>
        <dbReference type="Proteomes" id="UP001652582"/>
    </source>
</evidence>
<feature type="transmembrane region" description="Helical" evidence="1">
    <location>
        <begin position="12"/>
        <end position="36"/>
    </location>
</feature>
<sequence>MAEAAEAGAGLAWRLLATLEVGSILVATSALIAYTARANLTRERRHKTANSFLVTNSTNALGKELKKRLETEGCTVHTDTSGASSGAVADKVDCLVVIGAESEAGLDGVSRLVSEDVYENLNLLESLAAHVKPGGSIAWACAGAKSGAYGNAVTAFDAVIQASLLHVAKKTNCEPVWVGRCESVDRAVDRLLAALLPCTTRHENGFSFRNAANKVSEFLTRWLKMAT</sequence>
<keyword evidence="1" id="KW-1133">Transmembrane helix</keyword>
<reference evidence="2" key="1">
    <citation type="submission" date="2025-05" db="UniProtKB">
        <authorList>
            <consortium name="RefSeq"/>
        </authorList>
    </citation>
    <scope>NUCLEOTIDE SEQUENCE [LARGE SCALE GENOMIC DNA]</scope>
</reference>
<dbReference type="GeneID" id="112050130"/>
<dbReference type="KEGG" id="bany:112050130"/>
<accession>A0A6J1NAX2</accession>
<gene>
    <name evidence="3" type="primary">LOC112050130</name>
</gene>